<evidence type="ECO:0000259" key="4">
    <source>
        <dbReference type="SMART" id="SM00244"/>
    </source>
</evidence>
<comment type="caution">
    <text evidence="5">The sequence shown here is derived from an EMBL/GenBank/DDBJ whole genome shotgun (WGS) entry which is preliminary data.</text>
</comment>
<sequence length="322" mass="36176">MSDETRPQSSGWERPKNEKTPLEPEQSQSRGDKQEKQEDHKNEKKVPSEKVSKRNVLSAITFLAVLSFLLILFLKTVVTVPAGHRGVLLQFGAVKDVWGEGLHFKIPFVQSVVLLDVRVQKSSTDAAAASKDLQVVKSTVVLNFHVDPSRVADVYQNLGTDYASKVIDPAVQEAFKAITARYTAEELITMRQKVSEETKELLSDRLKPYGILVDGYNIVNFDFSEEFNKAVEAKLTAEQMALKAQRDLERIKIEAQQRIEQAKAEAEALRLQKDQLTPELLRLREIEVQKMAVQKWDGKLPNVTGGAVPFIDIPQNTQNPGK</sequence>
<reference evidence="5 6" key="1">
    <citation type="submission" date="2017-08" db="EMBL/GenBank/DDBJ databases">
        <title>Burning lignite coal seam in the remote Altai Mountains harbors a hydrogen-driven thermophilic microbial community.</title>
        <authorList>
            <person name="Kadnikov V.V."/>
            <person name="Mardanov A.V."/>
            <person name="Ivasenko D."/>
            <person name="Beletsky A.V."/>
            <person name="Karnachuk O.V."/>
            <person name="Ravin N.V."/>
        </authorList>
    </citation>
    <scope>NUCLEOTIDE SEQUENCE [LARGE SCALE GENOMIC DNA]</scope>
    <source>
        <strain evidence="5">AL31</strain>
    </source>
</reference>
<dbReference type="GO" id="GO:0016020">
    <property type="term" value="C:membrane"/>
    <property type="evidence" value="ECO:0007669"/>
    <property type="project" value="InterPro"/>
</dbReference>
<evidence type="ECO:0000256" key="1">
    <source>
        <dbReference type="SAM" id="Coils"/>
    </source>
</evidence>
<organism evidence="5 6">
    <name type="scientific">Brockia lithotrophica</name>
    <dbReference type="NCBI Taxonomy" id="933949"/>
    <lineage>
        <taxon>Bacteria</taxon>
        <taxon>Bacillati</taxon>
        <taxon>Bacillota</taxon>
        <taxon>Bacilli</taxon>
        <taxon>Bacillales</taxon>
        <taxon>Bacillales Family X. Incertae Sedis</taxon>
        <taxon>Brockia</taxon>
    </lineage>
</organism>
<dbReference type="InterPro" id="IPR036013">
    <property type="entry name" value="Band_7/SPFH_dom_sf"/>
</dbReference>
<dbReference type="SUPFAM" id="SSF117892">
    <property type="entry name" value="Band 7/SPFH domain"/>
    <property type="match status" value="1"/>
</dbReference>
<keyword evidence="1" id="KW-0175">Coiled coil</keyword>
<feature type="domain" description="Band 7" evidence="4">
    <location>
        <begin position="75"/>
        <end position="235"/>
    </location>
</feature>
<dbReference type="SMART" id="SM00244">
    <property type="entry name" value="PHB"/>
    <property type="match status" value="1"/>
</dbReference>
<dbReference type="AlphaFoldDB" id="A0A2T5G721"/>
<dbReference type="InterPro" id="IPR000163">
    <property type="entry name" value="Prohibitin"/>
</dbReference>
<feature type="compositionally biased region" description="Basic and acidic residues" evidence="2">
    <location>
        <begin position="30"/>
        <end position="48"/>
    </location>
</feature>
<dbReference type="PANTHER" id="PTHR23222:SF0">
    <property type="entry name" value="PROHIBITIN 1"/>
    <property type="match status" value="1"/>
</dbReference>
<name>A0A2T5G721_9BACL</name>
<evidence type="ECO:0000256" key="2">
    <source>
        <dbReference type="SAM" id="MobiDB-lite"/>
    </source>
</evidence>
<feature type="transmembrane region" description="Helical" evidence="3">
    <location>
        <begin position="55"/>
        <end position="74"/>
    </location>
</feature>
<evidence type="ECO:0000256" key="3">
    <source>
        <dbReference type="SAM" id="Phobius"/>
    </source>
</evidence>
<evidence type="ECO:0000313" key="6">
    <source>
        <dbReference type="Proteomes" id="UP000244016"/>
    </source>
</evidence>
<dbReference type="Pfam" id="PF01145">
    <property type="entry name" value="Band_7"/>
    <property type="match status" value="1"/>
</dbReference>
<dbReference type="CDD" id="cd03401">
    <property type="entry name" value="SPFH_prohibitin"/>
    <property type="match status" value="1"/>
</dbReference>
<dbReference type="Proteomes" id="UP000244016">
    <property type="component" value="Unassembled WGS sequence"/>
</dbReference>
<protein>
    <submittedName>
        <fullName evidence="5">Prohibitin</fullName>
    </submittedName>
</protein>
<dbReference type="EMBL" id="PEBW01000003">
    <property type="protein sequence ID" value="PTQ51986.1"/>
    <property type="molecule type" value="Genomic_DNA"/>
</dbReference>
<feature type="region of interest" description="Disordered" evidence="2">
    <location>
        <begin position="1"/>
        <end position="48"/>
    </location>
</feature>
<evidence type="ECO:0000313" key="5">
    <source>
        <dbReference type="EMBL" id="PTQ51986.1"/>
    </source>
</evidence>
<keyword evidence="3" id="KW-1133">Transmembrane helix</keyword>
<keyword evidence="3" id="KW-0812">Transmembrane</keyword>
<feature type="compositionally biased region" description="Basic and acidic residues" evidence="2">
    <location>
        <begin position="13"/>
        <end position="22"/>
    </location>
</feature>
<gene>
    <name evidence="5" type="ORF">BLITH_0953</name>
</gene>
<keyword evidence="3" id="KW-0472">Membrane</keyword>
<feature type="coiled-coil region" evidence="1">
    <location>
        <begin position="245"/>
        <end position="279"/>
    </location>
</feature>
<accession>A0A2T5G721</accession>
<proteinExistence type="predicted"/>
<dbReference type="Gene3D" id="3.30.479.30">
    <property type="entry name" value="Band 7 domain"/>
    <property type="match status" value="1"/>
</dbReference>
<dbReference type="PRINTS" id="PR00679">
    <property type="entry name" value="PROHIBITIN"/>
</dbReference>
<dbReference type="InterPro" id="IPR001107">
    <property type="entry name" value="Band_7"/>
</dbReference>
<dbReference type="PANTHER" id="PTHR23222">
    <property type="entry name" value="PROHIBITIN"/>
    <property type="match status" value="1"/>
</dbReference>